<gene>
    <name evidence="3" type="ORF">NBR_LOCUS19377</name>
</gene>
<name>A0A0N4YQ54_NIPBR</name>
<organism evidence="5">
    <name type="scientific">Nippostrongylus brasiliensis</name>
    <name type="common">Rat hookworm</name>
    <dbReference type="NCBI Taxonomy" id="27835"/>
    <lineage>
        <taxon>Eukaryota</taxon>
        <taxon>Metazoa</taxon>
        <taxon>Ecdysozoa</taxon>
        <taxon>Nematoda</taxon>
        <taxon>Chromadorea</taxon>
        <taxon>Rhabditida</taxon>
        <taxon>Rhabditina</taxon>
        <taxon>Rhabditomorpha</taxon>
        <taxon>Strongyloidea</taxon>
        <taxon>Heligmosomidae</taxon>
        <taxon>Nippostrongylus</taxon>
    </lineage>
</organism>
<evidence type="ECO:0000313" key="4">
    <source>
        <dbReference type="Proteomes" id="UP000271162"/>
    </source>
</evidence>
<protein>
    <submittedName>
        <fullName evidence="5">Secreted protein</fullName>
    </submittedName>
</protein>
<evidence type="ECO:0000313" key="3">
    <source>
        <dbReference type="EMBL" id="VDL83111.1"/>
    </source>
</evidence>
<feature type="signal peptide" evidence="2">
    <location>
        <begin position="1"/>
        <end position="17"/>
    </location>
</feature>
<reference evidence="3 4" key="2">
    <citation type="submission" date="2018-11" db="EMBL/GenBank/DDBJ databases">
        <authorList>
            <consortium name="Pathogen Informatics"/>
        </authorList>
    </citation>
    <scope>NUCLEOTIDE SEQUENCE [LARGE SCALE GENOMIC DNA]</scope>
</reference>
<feature type="chain" id="PRO_5043125923" evidence="2">
    <location>
        <begin position="18"/>
        <end position="72"/>
    </location>
</feature>
<dbReference type="WBParaSite" id="NBR_0001937601-mRNA-1">
    <property type="protein sequence ID" value="NBR_0001937601-mRNA-1"/>
    <property type="gene ID" value="NBR_0001937601"/>
</dbReference>
<dbReference type="Proteomes" id="UP000271162">
    <property type="component" value="Unassembled WGS sequence"/>
</dbReference>
<evidence type="ECO:0000313" key="5">
    <source>
        <dbReference type="WBParaSite" id="NBR_0001937601-mRNA-1"/>
    </source>
</evidence>
<feature type="region of interest" description="Disordered" evidence="1">
    <location>
        <begin position="45"/>
        <end position="72"/>
    </location>
</feature>
<sequence>MRHTSLFSFSLFQHFLLFPFFHRFPFLVSIATSLSVHSVKVSKRNVLGRSRHRRKKPSPTPSNLPRVNLLPR</sequence>
<keyword evidence="4" id="KW-1185">Reference proteome</keyword>
<proteinExistence type="predicted"/>
<evidence type="ECO:0000256" key="1">
    <source>
        <dbReference type="SAM" id="MobiDB-lite"/>
    </source>
</evidence>
<reference evidence="5" key="1">
    <citation type="submission" date="2017-02" db="UniProtKB">
        <authorList>
            <consortium name="WormBaseParasite"/>
        </authorList>
    </citation>
    <scope>IDENTIFICATION</scope>
</reference>
<dbReference type="EMBL" id="UYSL01024129">
    <property type="protein sequence ID" value="VDL83111.1"/>
    <property type="molecule type" value="Genomic_DNA"/>
</dbReference>
<keyword evidence="2" id="KW-0732">Signal</keyword>
<accession>A0A0N4YQ54</accession>
<dbReference type="AlphaFoldDB" id="A0A0N4YQ54"/>
<evidence type="ECO:0000256" key="2">
    <source>
        <dbReference type="SAM" id="SignalP"/>
    </source>
</evidence>